<name>A0A446CNC0_9BURK</name>
<dbReference type="GO" id="GO:0043565">
    <property type="term" value="F:sequence-specific DNA binding"/>
    <property type="evidence" value="ECO:0007669"/>
    <property type="project" value="TreeGrafter"/>
</dbReference>
<dbReference type="EMBL" id="UFQC01000017">
    <property type="protein sequence ID" value="SSW69251.1"/>
    <property type="molecule type" value="Genomic_DNA"/>
</dbReference>
<dbReference type="Pfam" id="PF00126">
    <property type="entry name" value="HTH_1"/>
    <property type="match status" value="1"/>
</dbReference>
<dbReference type="SUPFAM" id="SSF53850">
    <property type="entry name" value="Periplasmic binding protein-like II"/>
    <property type="match status" value="1"/>
</dbReference>
<keyword evidence="2" id="KW-0805">Transcription regulation</keyword>
<sequence length="329" mass="35439">MADLPNRTPPLAALRAFEAVARLGSLSRAAAELSVTKSAVSHQLRALEADLGVTLLRRGGTVRRAETTGAGADLLASVQQALTLLETACRNVRAAARGRRRYTLNVSANPSLAALWLAPRIGRFIELHPDIDIQVYLHASQDPAWKSQDIDLAFLHVRAMGPHNAEPGDIPLMTETVVPVCSPALIAPSERDDPRAFTRHRWLEEKHIDSPETDWRIWSPRLGLAESDWQEPMVLSGMSTVAAAAAAGVGIALGRAPLIDEELASGRLVPLVPRLRMPGSWGYVMRIQANRPMDASLPALVEFLLEEGRSPGAWQHSGSGAGPLSGLSV</sequence>
<protein>
    <submittedName>
        <fullName evidence="6">Glycine cleavage system transcriptional activator</fullName>
    </submittedName>
</protein>
<dbReference type="InterPro" id="IPR000847">
    <property type="entry name" value="LysR_HTH_N"/>
</dbReference>
<evidence type="ECO:0000259" key="5">
    <source>
        <dbReference type="PROSITE" id="PS50931"/>
    </source>
</evidence>
<dbReference type="OrthoDB" id="8858130at2"/>
<accession>A0A446CNC0</accession>
<dbReference type="InterPro" id="IPR036388">
    <property type="entry name" value="WH-like_DNA-bd_sf"/>
</dbReference>
<dbReference type="Gene3D" id="3.40.190.10">
    <property type="entry name" value="Periplasmic binding protein-like II"/>
    <property type="match status" value="2"/>
</dbReference>
<proteinExistence type="inferred from homology"/>
<evidence type="ECO:0000256" key="2">
    <source>
        <dbReference type="ARBA" id="ARBA00023015"/>
    </source>
</evidence>
<evidence type="ECO:0000256" key="3">
    <source>
        <dbReference type="ARBA" id="ARBA00023125"/>
    </source>
</evidence>
<evidence type="ECO:0000313" key="6">
    <source>
        <dbReference type="EMBL" id="SSW69251.1"/>
    </source>
</evidence>
<gene>
    <name evidence="6" type="primary">gcvA_8</name>
    <name evidence="6" type="ORF">AVE30378_03404</name>
</gene>
<feature type="domain" description="HTH lysR-type" evidence="5">
    <location>
        <begin position="9"/>
        <end position="68"/>
    </location>
</feature>
<dbReference type="GO" id="GO:0003700">
    <property type="term" value="F:DNA-binding transcription factor activity"/>
    <property type="evidence" value="ECO:0007669"/>
    <property type="project" value="InterPro"/>
</dbReference>
<dbReference type="Proteomes" id="UP000289465">
    <property type="component" value="Unassembled WGS sequence"/>
</dbReference>
<dbReference type="InterPro" id="IPR005119">
    <property type="entry name" value="LysR_subst-bd"/>
</dbReference>
<dbReference type="PANTHER" id="PTHR30537">
    <property type="entry name" value="HTH-TYPE TRANSCRIPTIONAL REGULATOR"/>
    <property type="match status" value="1"/>
</dbReference>
<evidence type="ECO:0000256" key="4">
    <source>
        <dbReference type="ARBA" id="ARBA00023163"/>
    </source>
</evidence>
<dbReference type="PROSITE" id="PS50931">
    <property type="entry name" value="HTH_LYSR"/>
    <property type="match status" value="1"/>
</dbReference>
<keyword evidence="3" id="KW-0238">DNA-binding</keyword>
<dbReference type="GO" id="GO:0006351">
    <property type="term" value="P:DNA-templated transcription"/>
    <property type="evidence" value="ECO:0007669"/>
    <property type="project" value="TreeGrafter"/>
</dbReference>
<dbReference type="PRINTS" id="PR00039">
    <property type="entry name" value="HTHLYSR"/>
</dbReference>
<comment type="similarity">
    <text evidence="1">Belongs to the LysR transcriptional regulatory family.</text>
</comment>
<dbReference type="InterPro" id="IPR036390">
    <property type="entry name" value="WH_DNA-bd_sf"/>
</dbReference>
<dbReference type="SUPFAM" id="SSF46785">
    <property type="entry name" value="Winged helix' DNA-binding domain"/>
    <property type="match status" value="1"/>
</dbReference>
<organism evidence="6 7">
    <name type="scientific">Achromobacter veterisilvae</name>
    <dbReference type="NCBI Taxonomy" id="2069367"/>
    <lineage>
        <taxon>Bacteria</taxon>
        <taxon>Pseudomonadati</taxon>
        <taxon>Pseudomonadota</taxon>
        <taxon>Betaproteobacteria</taxon>
        <taxon>Burkholderiales</taxon>
        <taxon>Alcaligenaceae</taxon>
        <taxon>Achromobacter</taxon>
    </lineage>
</organism>
<evidence type="ECO:0000256" key="1">
    <source>
        <dbReference type="ARBA" id="ARBA00009437"/>
    </source>
</evidence>
<keyword evidence="4" id="KW-0804">Transcription</keyword>
<dbReference type="Pfam" id="PF03466">
    <property type="entry name" value="LysR_substrate"/>
    <property type="match status" value="1"/>
</dbReference>
<reference evidence="6 7" key="1">
    <citation type="submission" date="2018-07" db="EMBL/GenBank/DDBJ databases">
        <authorList>
            <person name="Peeters C."/>
        </authorList>
    </citation>
    <scope>NUCLEOTIDE SEQUENCE [LARGE SCALE GENOMIC DNA]</scope>
    <source>
        <strain evidence="6 7">LMG 30378</strain>
    </source>
</reference>
<dbReference type="Gene3D" id="1.10.10.10">
    <property type="entry name" value="Winged helix-like DNA-binding domain superfamily/Winged helix DNA-binding domain"/>
    <property type="match status" value="1"/>
</dbReference>
<dbReference type="AlphaFoldDB" id="A0A446CNC0"/>
<dbReference type="RefSeq" id="WP_129242080.1">
    <property type="nucleotide sequence ID" value="NZ_UFQC01000017.1"/>
</dbReference>
<evidence type="ECO:0000313" key="7">
    <source>
        <dbReference type="Proteomes" id="UP000289465"/>
    </source>
</evidence>
<dbReference type="InterPro" id="IPR058163">
    <property type="entry name" value="LysR-type_TF_proteobact-type"/>
</dbReference>
<dbReference type="PANTHER" id="PTHR30537:SF26">
    <property type="entry name" value="GLYCINE CLEAVAGE SYSTEM TRANSCRIPTIONAL ACTIVATOR"/>
    <property type="match status" value="1"/>
</dbReference>